<name>A0A0J6WQ30_MYCCU</name>
<evidence type="ECO:0000313" key="3">
    <source>
        <dbReference type="Proteomes" id="UP000036176"/>
    </source>
</evidence>
<keyword evidence="3" id="KW-1185">Reference proteome</keyword>
<gene>
    <name evidence="2" type="ORF">MCHUDSM44219_00425</name>
</gene>
<dbReference type="EMBL" id="JYNX01000012">
    <property type="protein sequence ID" value="KMO84664.1"/>
    <property type="molecule type" value="Genomic_DNA"/>
</dbReference>
<reference evidence="2 3" key="1">
    <citation type="journal article" date="2015" name="Genome Biol. Evol.">
        <title>Characterization of Three Mycobacterium spp. with Potential Use in Bioremediation by Genome Sequencing and Comparative Genomics.</title>
        <authorList>
            <person name="Das S."/>
            <person name="Pettersson B.M."/>
            <person name="Behra P.R."/>
            <person name="Ramesh M."/>
            <person name="Dasgupta S."/>
            <person name="Bhattacharya A."/>
            <person name="Kirsebom L.A."/>
        </authorList>
    </citation>
    <scope>NUCLEOTIDE SEQUENCE [LARGE SCALE GENOMIC DNA]</scope>
    <source>
        <strain evidence="2 3">DSM 44219</strain>
    </source>
</reference>
<dbReference type="AlphaFoldDB" id="A0A0J6WQ30"/>
<protein>
    <submittedName>
        <fullName evidence="2">Uncharacterized protein</fullName>
    </submittedName>
</protein>
<feature type="region of interest" description="Disordered" evidence="1">
    <location>
        <begin position="78"/>
        <end position="97"/>
    </location>
</feature>
<dbReference type="RefSeq" id="WP_131722271.1">
    <property type="nucleotide sequence ID" value="NZ_JYNX01000012.1"/>
</dbReference>
<feature type="region of interest" description="Disordered" evidence="1">
    <location>
        <begin position="280"/>
        <end position="391"/>
    </location>
</feature>
<dbReference type="OrthoDB" id="4752893at2"/>
<feature type="compositionally biased region" description="Basic and acidic residues" evidence="1">
    <location>
        <begin position="344"/>
        <end position="355"/>
    </location>
</feature>
<feature type="region of interest" description="Disordered" evidence="1">
    <location>
        <begin position="211"/>
        <end position="239"/>
    </location>
</feature>
<sequence length="391" mass="41872" precursor="true">MKSSNKNARARIACAGRTLTTFGVAAALVGAVTIVPPSNPPPQRTVPAVDLTAAYLPLALQQQLHELSARAVTLPQQLNEATPAPSTRRPTFPTPPTIPPPVVTAFEFEDAIINTYHAIEPWVRYGFELGTYVVGWVPWVGWLAPQIMIFYNFGERIVESLVVNSANWLWGPLPFGEGLANVARDSWNALVQFGRDEWNFWLPPLPPLPFTADQTADPTQDGIAGTVDESAAPSAGRPHPVRDALARLLPALDPAAPHKAQRPRWFDRIVGHPTTADAEAATPIEDPEGQPAQVDSHDGSSALTEPDRSAPDAMDPSDASPHEARSADTADDESANMGSPDTDGASHETRSDDGANSRASRTPRLRNTRDGGGNGVLNRHALRDSGGTTSD</sequence>
<dbReference type="Proteomes" id="UP000036176">
    <property type="component" value="Unassembled WGS sequence"/>
</dbReference>
<feature type="compositionally biased region" description="Low complexity" evidence="1">
    <location>
        <begin position="82"/>
        <end position="91"/>
    </location>
</feature>
<proteinExistence type="predicted"/>
<dbReference type="PATRIC" id="fig|1800.3.peg.431"/>
<comment type="caution">
    <text evidence="2">The sequence shown here is derived from an EMBL/GenBank/DDBJ whole genome shotgun (WGS) entry which is preliminary data.</text>
</comment>
<evidence type="ECO:0000256" key="1">
    <source>
        <dbReference type="SAM" id="MobiDB-lite"/>
    </source>
</evidence>
<organism evidence="2 3">
    <name type="scientific">Mycolicibacterium chubuense</name>
    <name type="common">Mycobacterium chubuense</name>
    <dbReference type="NCBI Taxonomy" id="1800"/>
    <lineage>
        <taxon>Bacteria</taxon>
        <taxon>Bacillati</taxon>
        <taxon>Actinomycetota</taxon>
        <taxon>Actinomycetes</taxon>
        <taxon>Mycobacteriales</taxon>
        <taxon>Mycobacteriaceae</taxon>
        <taxon>Mycolicibacterium</taxon>
    </lineage>
</organism>
<evidence type="ECO:0000313" key="2">
    <source>
        <dbReference type="EMBL" id="KMO84664.1"/>
    </source>
</evidence>
<accession>A0A0J6WQ30</accession>